<feature type="compositionally biased region" description="Low complexity" evidence="1">
    <location>
        <begin position="1055"/>
        <end position="1065"/>
    </location>
</feature>
<feature type="compositionally biased region" description="Low complexity" evidence="1">
    <location>
        <begin position="352"/>
        <end position="363"/>
    </location>
</feature>
<feature type="compositionally biased region" description="Polar residues" evidence="1">
    <location>
        <begin position="1429"/>
        <end position="1456"/>
    </location>
</feature>
<sequence length="1662" mass="182093">MDGVAFQGMPRIALTPAEEALIPRPHSSASQVATAVPSAYTRTTGSPSSPPRHPHHKNHHSSISYHPYYAHPSAAGSGSLAGLGAHLGSPSSASIPISTTPDPYSRPSSPGPRPVSPSFQNQLAAVTPSASSNNLSTEQEYPQNPQDSYHGYYSQVPARSASPGPSRLAFSLTPRPARSPSPQLYNNLYDHHYQPRTSYFHRMSHDVQPRPGSPLQQEHQESWDSNQRMESLAPESESDEEESQDGNDSDDEREEKQRPTAPRRSTSKSILKRLRETTSRLSFENGRRPSRTSQESEREREREREREQEQQPPRDSQDSTSTTRPGKEVLQDLSDEEKHLEPRKSRSGWRPSLSLIRQESSSSNANQYYLQNDPSRIGEVPSSRNSMDNNNNSLQPSNTKGKRRRRTKGGKDSKKRKRRNKRKRAERLAAQKQLQLQQQLYDQQMAEQARTLPTLTQVLEKKTRYPLSYEDFEAFLRTQRAVEYLNFWADVTAHEQLCRTFDVSERRHKREQQLEERALARDKRRMALFAAMEADRMTPDPDLLVPGHAGIGAGVGMGAISQEIHNSNLYVASRSSLQLPLNDHLSFPQESPRRYGLQDSSAPFPPLPPSLSSNNVAGTASAGAYNRLLAGPGEAVGTGGRISGEMSRPSLEEAAHISEQDAAVAAVAMRAQNSGLYTNNQSREDVRRGSFDIYRPLPGSVSVSNIARYQNTHGNHGGTAGNLPTSYSTPAAFNLLMRGRGSMDVGVARSSSRNSRRAPASEDYFGNGIRRTSSQQFVHQSPQSLHPHGGQDDNHATAQGHGRSSQDDHPTGEDPDHVIRRQTSQYSIGFMEPDVARRPSVRYGGFGPLQAPVSIRRSGESAYTPSIFSSGQEGKALLALSFRTISLEDLQESALRIYRKYLIQLRTTSMAAEEEAAAQRSAAAKDSNGNYAGFPRGSLDKAIAPGWDGYAEEVIAQWNENWKGRSHEARRSRRLSRNRSVTARNAQGDGDGSAFPSVAGEDSSSQADRQSSDIGGGGLTVDTGKANAHDAEDDDGSSQEDERITPGGTRKKVSSAKSPTSPTSPRMRKRTGTGLSAMLNPFLTRLMRTETTVVELPTLTINTTTIEEATAGDESDDDEEDDDEEEDYDSDEEDDDDDDDDDQSDEGEDSPPVSTKIIIDSGSTGLSENQDEGLQSLSARSQEEQVVVVERSMPTITATPPPMTDSNGPTEKAALQDAEPEKKSTGREGTHVRNTSSSPKVSSSSSLSSSWDRITKRDLEKQVTILPPPNTTSARTLPYRRHGSILGVRSTTGKATKAASSTALRVGTQLSALLSKSMRGVGGSSSSSLDTIQVTPITPRTNIGFRFHIPSIVMENQNEGEDDQEKAMEEGRSRTPPVPKNNQALSFPIPVANNCSVNGATSGGPMNEKMSLGDPQQPSVPPGSKPFLTPQTSAVTRPSSAASSPEQSTTAAADTPQFSVSSPAAVAASAAAAAFYLPLECRQRIHTQVQEEGRTEAPYLFGPAKGFVMDVVLEDHYYPLFLKYVEQQNLGLLNKTHANNVVKQRGMLWIGIVIWLIVLAIQLTLVLLGMGGWESPWVWVVGTAGGWTGSICLATGIKGFSPILGILGKMCEDRRLFRFRHIMEPSIRVRHRRRAFWMLSYCIFWSTVVMVIFAALPQARVE</sequence>
<feature type="compositionally biased region" description="Polar residues" evidence="1">
    <location>
        <begin position="770"/>
        <end position="784"/>
    </location>
</feature>
<feature type="compositionally biased region" description="Basic and acidic residues" evidence="1">
    <location>
        <begin position="294"/>
        <end position="309"/>
    </location>
</feature>
<feature type="compositionally biased region" description="Basic residues" evidence="1">
    <location>
        <begin position="400"/>
        <end position="425"/>
    </location>
</feature>
<feature type="compositionally biased region" description="Acidic residues" evidence="1">
    <location>
        <begin position="236"/>
        <end position="253"/>
    </location>
</feature>
<feature type="compositionally biased region" description="Low complexity" evidence="1">
    <location>
        <begin position="1098"/>
        <end position="1109"/>
    </location>
</feature>
<keyword evidence="2" id="KW-0812">Transmembrane</keyword>
<feature type="compositionally biased region" description="Low complexity" evidence="1">
    <location>
        <begin position="1002"/>
        <end position="1013"/>
    </location>
</feature>
<feature type="region of interest" description="Disordered" evidence="1">
    <location>
        <begin position="746"/>
        <end position="817"/>
    </location>
</feature>
<feature type="compositionally biased region" description="Low complexity" evidence="1">
    <location>
        <begin position="382"/>
        <end position="393"/>
    </location>
</feature>
<feature type="transmembrane region" description="Helical" evidence="2">
    <location>
        <begin position="1635"/>
        <end position="1656"/>
    </location>
</feature>
<feature type="transmembrane region" description="Helical" evidence="2">
    <location>
        <begin position="1547"/>
        <end position="1571"/>
    </location>
</feature>
<feature type="region of interest" description="Disordered" evidence="1">
    <location>
        <begin position="92"/>
        <end position="426"/>
    </location>
</feature>
<proteinExistence type="predicted"/>
<feature type="region of interest" description="Disordered" evidence="1">
    <location>
        <begin position="17"/>
        <end position="67"/>
    </location>
</feature>
<gene>
    <name evidence="3" type="ORF">KVV02_000908</name>
</gene>
<evidence type="ECO:0000256" key="1">
    <source>
        <dbReference type="SAM" id="MobiDB-lite"/>
    </source>
</evidence>
<protein>
    <recommendedName>
        <fullName evidence="5">RGS domain-containing protein</fullName>
    </recommendedName>
</protein>
<feature type="region of interest" description="Disordered" evidence="1">
    <location>
        <begin position="1356"/>
        <end position="1456"/>
    </location>
</feature>
<dbReference type="PANTHER" id="PTHR35711">
    <property type="entry name" value="EXPRESSED PROTEIN"/>
    <property type="match status" value="1"/>
</dbReference>
<feature type="compositionally biased region" description="Polar residues" evidence="1">
    <location>
        <begin position="364"/>
        <end position="374"/>
    </location>
</feature>
<feature type="compositionally biased region" description="Low complexity" evidence="1">
    <location>
        <begin position="1184"/>
        <end position="1198"/>
    </location>
</feature>
<dbReference type="Proteomes" id="UP000717515">
    <property type="component" value="Unassembled WGS sequence"/>
</dbReference>
<feature type="compositionally biased region" description="Polar residues" evidence="1">
    <location>
        <begin position="119"/>
        <end position="147"/>
    </location>
</feature>
<comment type="caution">
    <text evidence="3">The sequence shown here is derived from an EMBL/GenBank/DDBJ whole genome shotgun (WGS) entry which is preliminary data.</text>
</comment>
<feature type="compositionally biased region" description="Low complexity" evidence="1">
    <location>
        <begin position="1236"/>
        <end position="1250"/>
    </location>
</feature>
<feature type="region of interest" description="Disordered" evidence="1">
    <location>
        <begin position="583"/>
        <end position="605"/>
    </location>
</feature>
<feature type="compositionally biased region" description="Polar residues" evidence="1">
    <location>
        <begin position="1161"/>
        <end position="1180"/>
    </location>
</feature>
<feature type="compositionally biased region" description="Basic and acidic residues" evidence="1">
    <location>
        <begin position="804"/>
        <end position="817"/>
    </location>
</feature>
<feature type="region of interest" description="Disordered" evidence="1">
    <location>
        <begin position="1098"/>
        <end position="1253"/>
    </location>
</feature>
<evidence type="ECO:0008006" key="5">
    <source>
        <dbReference type="Google" id="ProtNLM"/>
    </source>
</evidence>
<dbReference type="SUPFAM" id="SSF48097">
    <property type="entry name" value="Regulator of G-protein signaling, RGS"/>
    <property type="match status" value="1"/>
</dbReference>
<feature type="transmembrane region" description="Helical" evidence="2">
    <location>
        <begin position="1458"/>
        <end position="1479"/>
    </location>
</feature>
<evidence type="ECO:0000313" key="4">
    <source>
        <dbReference type="Proteomes" id="UP000717515"/>
    </source>
</evidence>
<dbReference type="PANTHER" id="PTHR35711:SF1">
    <property type="entry name" value="ECTODERMAL, ISOFORM F"/>
    <property type="match status" value="1"/>
</dbReference>
<feature type="region of interest" description="Disordered" evidence="1">
    <location>
        <begin position="963"/>
        <end position="1076"/>
    </location>
</feature>
<feature type="compositionally biased region" description="Acidic residues" evidence="1">
    <location>
        <begin position="1110"/>
        <end position="1149"/>
    </location>
</feature>
<accession>A0A9P8D2B3</accession>
<keyword evidence="2" id="KW-1133">Transmembrane helix</keyword>
<dbReference type="EMBL" id="JAIFTL010000008">
    <property type="protein sequence ID" value="KAG9327192.1"/>
    <property type="molecule type" value="Genomic_DNA"/>
</dbReference>
<feature type="compositionally biased region" description="Low complexity" evidence="1">
    <location>
        <begin position="92"/>
        <end position="108"/>
    </location>
</feature>
<dbReference type="InterPro" id="IPR036305">
    <property type="entry name" value="RGS_sf"/>
</dbReference>
<evidence type="ECO:0000256" key="2">
    <source>
        <dbReference type="SAM" id="Phobius"/>
    </source>
</evidence>
<feature type="compositionally biased region" description="Basic and acidic residues" evidence="1">
    <location>
        <begin position="325"/>
        <end position="344"/>
    </location>
</feature>
<evidence type="ECO:0000313" key="3">
    <source>
        <dbReference type="EMBL" id="KAG9327192.1"/>
    </source>
</evidence>
<feature type="transmembrane region" description="Helical" evidence="2">
    <location>
        <begin position="1577"/>
        <end position="1600"/>
    </location>
</feature>
<keyword evidence="2" id="KW-0472">Membrane</keyword>
<name>A0A9P8D2B3_MORAP</name>
<reference evidence="3" key="1">
    <citation type="submission" date="2021-07" db="EMBL/GenBank/DDBJ databases">
        <title>Draft genome of Mortierella alpina, strain LL118, isolated from an aspen leaf litter sample.</title>
        <authorList>
            <person name="Yang S."/>
            <person name="Vinatzer B.A."/>
        </authorList>
    </citation>
    <scope>NUCLEOTIDE SEQUENCE</scope>
    <source>
        <strain evidence="3">LL118</strain>
    </source>
</reference>
<feature type="compositionally biased region" description="Basic and acidic residues" evidence="1">
    <location>
        <begin position="1219"/>
        <end position="1231"/>
    </location>
</feature>
<organism evidence="3 4">
    <name type="scientific">Mortierella alpina</name>
    <name type="common">Oleaginous fungus</name>
    <name type="synonym">Mortierella renispora</name>
    <dbReference type="NCBI Taxonomy" id="64518"/>
    <lineage>
        <taxon>Eukaryota</taxon>
        <taxon>Fungi</taxon>
        <taxon>Fungi incertae sedis</taxon>
        <taxon>Mucoromycota</taxon>
        <taxon>Mortierellomycotina</taxon>
        <taxon>Mortierellomycetes</taxon>
        <taxon>Mortierellales</taxon>
        <taxon>Mortierellaceae</taxon>
        <taxon>Mortierella</taxon>
    </lineage>
</organism>